<protein>
    <submittedName>
        <fullName evidence="4">NDP-sugar synthase</fullName>
    </submittedName>
</protein>
<sequence>MNEAILLVGGKGTRLQPLTLSRPKPMVSVAGVPFLAHLVARARAAGIERLVMATSYLPETFRAYFGDGSAFGLRLEYVTETEPLGTGGAIRNAARLLTGGPDSPVAVLNGDILSGTDISLLVERHRAADADVTLHLTRVDDPRAYGLVPTGPDGRVLRFLEKPTTAADIVTDQINAGCYVFRRSVIDSIPAGRPVSVERETFPALLASNARVLGITDDAYWLDLGTPEALVRGSADLVLGRVASPALPGPCGEALLLEGARVAPDATVAGGSTIGPGATVHSGAHVSGSILLDGAVVEAGAVVRDSVIGAGAVIGAGTVLDCAVIGDRARVGSGNELRTGLRLWNGAVLAPDSVRFSPDPRTSIPAQSGVQHAAAL</sequence>
<evidence type="ECO:0000259" key="3">
    <source>
        <dbReference type="Pfam" id="PF25087"/>
    </source>
</evidence>
<name>A0ABU8U9I0_9ACTN</name>
<organism evidence="4 5">
    <name type="scientific">Streptomyces caledonius</name>
    <dbReference type="NCBI Taxonomy" id="3134107"/>
    <lineage>
        <taxon>Bacteria</taxon>
        <taxon>Bacillati</taxon>
        <taxon>Actinomycetota</taxon>
        <taxon>Actinomycetes</taxon>
        <taxon>Kitasatosporales</taxon>
        <taxon>Streptomycetaceae</taxon>
        <taxon>Streptomyces</taxon>
    </lineage>
</organism>
<proteinExistence type="inferred from homology"/>
<dbReference type="Gene3D" id="2.160.10.10">
    <property type="entry name" value="Hexapeptide repeat proteins"/>
    <property type="match status" value="1"/>
</dbReference>
<dbReference type="PANTHER" id="PTHR22572">
    <property type="entry name" value="SUGAR-1-PHOSPHATE GUANYL TRANSFERASE"/>
    <property type="match status" value="1"/>
</dbReference>
<accession>A0ABU8U9I0</accession>
<gene>
    <name evidence="4" type="ORF">WKI68_26260</name>
</gene>
<dbReference type="Pfam" id="PF00483">
    <property type="entry name" value="NTP_transferase"/>
    <property type="match status" value="1"/>
</dbReference>
<evidence type="ECO:0000313" key="5">
    <source>
        <dbReference type="Proteomes" id="UP001382904"/>
    </source>
</evidence>
<dbReference type="InterPro" id="IPR056729">
    <property type="entry name" value="GMPPB_C"/>
</dbReference>
<evidence type="ECO:0000313" key="4">
    <source>
        <dbReference type="EMBL" id="MEJ8643929.1"/>
    </source>
</evidence>
<dbReference type="CDD" id="cd04181">
    <property type="entry name" value="NTP_transferase"/>
    <property type="match status" value="1"/>
</dbReference>
<feature type="domain" description="Nucleotidyl transferase" evidence="2">
    <location>
        <begin position="4"/>
        <end position="236"/>
    </location>
</feature>
<keyword evidence="5" id="KW-1185">Reference proteome</keyword>
<dbReference type="Pfam" id="PF25087">
    <property type="entry name" value="GMPPB_C"/>
    <property type="match status" value="1"/>
</dbReference>
<dbReference type="InterPro" id="IPR029044">
    <property type="entry name" value="Nucleotide-diphossugar_trans"/>
</dbReference>
<dbReference type="Proteomes" id="UP001382904">
    <property type="component" value="Unassembled WGS sequence"/>
</dbReference>
<dbReference type="Gene3D" id="3.90.550.10">
    <property type="entry name" value="Spore Coat Polysaccharide Biosynthesis Protein SpsA, Chain A"/>
    <property type="match status" value="1"/>
</dbReference>
<dbReference type="InterPro" id="IPR005835">
    <property type="entry name" value="NTP_transferase_dom"/>
</dbReference>
<dbReference type="EMBL" id="JBBKAM010000002">
    <property type="protein sequence ID" value="MEJ8643929.1"/>
    <property type="molecule type" value="Genomic_DNA"/>
</dbReference>
<evidence type="ECO:0000256" key="1">
    <source>
        <dbReference type="ARBA" id="ARBA00007274"/>
    </source>
</evidence>
<comment type="similarity">
    <text evidence="1">Belongs to the transferase hexapeptide repeat family.</text>
</comment>
<feature type="domain" description="Mannose-1-phosphate guanyltransferase C-terminal" evidence="3">
    <location>
        <begin position="253"/>
        <end position="333"/>
    </location>
</feature>
<evidence type="ECO:0000259" key="2">
    <source>
        <dbReference type="Pfam" id="PF00483"/>
    </source>
</evidence>
<dbReference type="SUPFAM" id="SSF53448">
    <property type="entry name" value="Nucleotide-diphospho-sugar transferases"/>
    <property type="match status" value="1"/>
</dbReference>
<reference evidence="4 5" key="1">
    <citation type="submission" date="2024-03" db="EMBL/GenBank/DDBJ databases">
        <title>Novel Streptomyces species of biotechnological and ecological value are a feature of Machair soil.</title>
        <authorList>
            <person name="Prole J.R."/>
            <person name="Goodfellow M."/>
            <person name="Allenby N."/>
            <person name="Ward A.C."/>
        </authorList>
    </citation>
    <scope>NUCLEOTIDE SEQUENCE [LARGE SCALE GENOMIC DNA]</scope>
    <source>
        <strain evidence="4 5">MS1.HAVA.3</strain>
    </source>
</reference>
<comment type="caution">
    <text evidence="4">The sequence shown here is derived from an EMBL/GenBank/DDBJ whole genome shotgun (WGS) entry which is preliminary data.</text>
</comment>
<dbReference type="InterPro" id="IPR050486">
    <property type="entry name" value="Mannose-1P_guanyltransferase"/>
</dbReference>